<dbReference type="Pfam" id="PF00293">
    <property type="entry name" value="NUDIX"/>
    <property type="match status" value="1"/>
</dbReference>
<dbReference type="SUPFAM" id="SSF55811">
    <property type="entry name" value="Nudix"/>
    <property type="match status" value="1"/>
</dbReference>
<proteinExistence type="predicted"/>
<evidence type="ECO:0000313" key="3">
    <source>
        <dbReference type="Proteomes" id="UP001172055"/>
    </source>
</evidence>
<feature type="domain" description="Nudix hydrolase" evidence="1">
    <location>
        <begin position="29"/>
        <end position="169"/>
    </location>
</feature>
<dbReference type="PANTHER" id="PTHR10885:SF0">
    <property type="entry name" value="ISOPENTENYL-DIPHOSPHATE DELTA-ISOMERASE"/>
    <property type="match status" value="1"/>
</dbReference>
<dbReference type="PANTHER" id="PTHR10885">
    <property type="entry name" value="ISOPENTENYL-DIPHOSPHATE DELTA-ISOMERASE"/>
    <property type="match status" value="1"/>
</dbReference>
<accession>A0ABT8N691</accession>
<sequence>MEKEKIGICDEKGVSLGIAPREEVHKRGYWHETFHCWIVSKKAGKDTIHLQLRSKEKKDFPDLLDITAAGHLLAGETIEDGIREIEEELGVAVSFEELIPLGVIKDQIHQTDLLDNERCHVFLYKATENIDARYELQKEEVAGIVTVDFQRFYDLCQRLEMEILVKGFSITENGQKTAISKSISLKDLVPHSPAYLKQVADRIQQALSQ</sequence>
<dbReference type="Proteomes" id="UP001172055">
    <property type="component" value="Unassembled WGS sequence"/>
</dbReference>
<keyword evidence="3" id="KW-1185">Reference proteome</keyword>
<dbReference type="RefSeq" id="WP_301724623.1">
    <property type="nucleotide sequence ID" value="NZ_JAUJWV010000003.1"/>
</dbReference>
<organism evidence="2 3">
    <name type="scientific">Planococcus shixiaomingii</name>
    <dbReference type="NCBI Taxonomy" id="3058393"/>
    <lineage>
        <taxon>Bacteria</taxon>
        <taxon>Bacillati</taxon>
        <taxon>Bacillota</taxon>
        <taxon>Bacilli</taxon>
        <taxon>Bacillales</taxon>
        <taxon>Caryophanaceae</taxon>
        <taxon>Planococcus</taxon>
    </lineage>
</organism>
<dbReference type="PROSITE" id="PS51462">
    <property type="entry name" value="NUDIX"/>
    <property type="match status" value="1"/>
</dbReference>
<dbReference type="CDD" id="cd04692">
    <property type="entry name" value="NUDIX_Hydrolase"/>
    <property type="match status" value="1"/>
</dbReference>
<gene>
    <name evidence="2" type="ORF">QWY14_14775</name>
</gene>
<comment type="caution">
    <text evidence="2">The sequence shown here is derived from an EMBL/GenBank/DDBJ whole genome shotgun (WGS) entry which is preliminary data.</text>
</comment>
<dbReference type="EMBL" id="JAUJWV010000003">
    <property type="protein sequence ID" value="MDN7243065.1"/>
    <property type="molecule type" value="Genomic_DNA"/>
</dbReference>
<reference evidence="2 3" key="1">
    <citation type="submission" date="2023-06" db="EMBL/GenBank/DDBJ databases">
        <title>Novel species in genus Planococcus.</title>
        <authorList>
            <person name="Ning S."/>
        </authorList>
    </citation>
    <scope>NUCLEOTIDE SEQUENCE [LARGE SCALE GENOMIC DNA]</scope>
    <source>
        <strain evidence="2 3">N028</strain>
    </source>
</reference>
<name>A0ABT8N691_9BACL</name>
<dbReference type="Gene3D" id="3.90.79.10">
    <property type="entry name" value="Nucleoside Triphosphate Pyrophosphohydrolase"/>
    <property type="match status" value="1"/>
</dbReference>
<dbReference type="InterPro" id="IPR000086">
    <property type="entry name" value="NUDIX_hydrolase_dom"/>
</dbReference>
<evidence type="ECO:0000259" key="1">
    <source>
        <dbReference type="PROSITE" id="PS51462"/>
    </source>
</evidence>
<dbReference type="InterPro" id="IPR015797">
    <property type="entry name" value="NUDIX_hydrolase-like_dom_sf"/>
</dbReference>
<protein>
    <submittedName>
        <fullName evidence="2">NUDIX domain-containing protein</fullName>
    </submittedName>
</protein>
<evidence type="ECO:0000313" key="2">
    <source>
        <dbReference type="EMBL" id="MDN7243065.1"/>
    </source>
</evidence>